<gene>
    <name evidence="1" type="ORF">ACFQO7_04725</name>
</gene>
<dbReference type="RefSeq" id="WP_376805222.1">
    <property type="nucleotide sequence ID" value="NZ_JBHTAC010000003.1"/>
</dbReference>
<keyword evidence="2" id="KW-1185">Reference proteome</keyword>
<dbReference type="Proteomes" id="UP001596392">
    <property type="component" value="Unassembled WGS sequence"/>
</dbReference>
<accession>A0ABW2GPF5</accession>
<organism evidence="1 2">
    <name type="scientific">Catellatospora aurea</name>
    <dbReference type="NCBI Taxonomy" id="1337874"/>
    <lineage>
        <taxon>Bacteria</taxon>
        <taxon>Bacillati</taxon>
        <taxon>Actinomycetota</taxon>
        <taxon>Actinomycetes</taxon>
        <taxon>Micromonosporales</taxon>
        <taxon>Micromonosporaceae</taxon>
        <taxon>Catellatospora</taxon>
    </lineage>
</organism>
<proteinExistence type="predicted"/>
<evidence type="ECO:0000313" key="2">
    <source>
        <dbReference type="Proteomes" id="UP001596392"/>
    </source>
</evidence>
<evidence type="ECO:0000313" key="1">
    <source>
        <dbReference type="EMBL" id="MFC7241782.1"/>
    </source>
</evidence>
<sequence length="180" mass="20505">MIEYSPLRVRTADGKSATWRVEHDLAAQSPDAPWRLSLVGPEGVRFDAFGVDLYDCLKQIRRQTEPTGVLLCCNGARRNARPSGFYGSSLGAIAVYRHHRWRAAMPWDLVGIFGYAPPRKIATVEEQEAYLEKVDSFRRSMLPLLNPLQWITYGLSGLCHRMLDVRVRIRDARSFSKKNP</sequence>
<name>A0ABW2GPF5_9ACTN</name>
<dbReference type="EMBL" id="JBHTAC010000003">
    <property type="protein sequence ID" value="MFC7241782.1"/>
    <property type="molecule type" value="Genomic_DNA"/>
</dbReference>
<protein>
    <submittedName>
        <fullName evidence="1">Uncharacterized protein</fullName>
    </submittedName>
</protein>
<comment type="caution">
    <text evidence="1">The sequence shown here is derived from an EMBL/GenBank/DDBJ whole genome shotgun (WGS) entry which is preliminary data.</text>
</comment>
<reference evidence="2" key="1">
    <citation type="journal article" date="2019" name="Int. J. Syst. Evol. Microbiol.">
        <title>The Global Catalogue of Microorganisms (GCM) 10K type strain sequencing project: providing services to taxonomists for standard genome sequencing and annotation.</title>
        <authorList>
            <consortium name="The Broad Institute Genomics Platform"/>
            <consortium name="The Broad Institute Genome Sequencing Center for Infectious Disease"/>
            <person name="Wu L."/>
            <person name="Ma J."/>
        </authorList>
    </citation>
    <scope>NUCLEOTIDE SEQUENCE [LARGE SCALE GENOMIC DNA]</scope>
    <source>
        <strain evidence="2">CGMCC 1.9106</strain>
    </source>
</reference>